<dbReference type="RefSeq" id="WP_133040027.1">
    <property type="nucleotide sequence ID" value="NZ_SLWF01000028.1"/>
</dbReference>
<gene>
    <name evidence="1" type="ORF">EDC91_12843</name>
</gene>
<dbReference type="OrthoDB" id="6262748at2"/>
<protein>
    <submittedName>
        <fullName evidence="1">Uncharacterized protein</fullName>
    </submittedName>
</protein>
<reference evidence="1 2" key="1">
    <citation type="submission" date="2019-03" db="EMBL/GenBank/DDBJ databases">
        <title>Freshwater and sediment microbial communities from various areas in North America, analyzing microbe dynamics in response to fracking.</title>
        <authorList>
            <person name="Lamendella R."/>
        </authorList>
    </citation>
    <scope>NUCLEOTIDE SEQUENCE [LARGE SCALE GENOMIC DNA]</scope>
    <source>
        <strain evidence="1 2">74A</strain>
    </source>
</reference>
<proteinExistence type="predicted"/>
<keyword evidence="2" id="KW-1185">Reference proteome</keyword>
<organism evidence="1 2">
    <name type="scientific">Shewanella fodinae</name>
    <dbReference type="NCBI Taxonomy" id="552357"/>
    <lineage>
        <taxon>Bacteria</taxon>
        <taxon>Pseudomonadati</taxon>
        <taxon>Pseudomonadota</taxon>
        <taxon>Gammaproteobacteria</taxon>
        <taxon>Alteromonadales</taxon>
        <taxon>Shewanellaceae</taxon>
        <taxon>Shewanella</taxon>
    </lineage>
</organism>
<dbReference type="Proteomes" id="UP000294832">
    <property type="component" value="Unassembled WGS sequence"/>
</dbReference>
<evidence type="ECO:0000313" key="2">
    <source>
        <dbReference type="Proteomes" id="UP000294832"/>
    </source>
</evidence>
<comment type="caution">
    <text evidence="1">The sequence shown here is derived from an EMBL/GenBank/DDBJ whole genome shotgun (WGS) entry which is preliminary data.</text>
</comment>
<dbReference type="EMBL" id="SLWF01000028">
    <property type="protein sequence ID" value="TCN80983.1"/>
    <property type="molecule type" value="Genomic_DNA"/>
</dbReference>
<sequence length="143" mass="15808">MALIPAIGQQWHKVQLAEKLSGRLQTESIIRQLLTGATSLDTVCNLVLALAGSEQELSAEAWDDGVMVTLFFSAYRLLFVKATQQELSQGEELIISIGSRLSQCVPSAALDAGQQQQLLLMQQLAQQLVTLRSQRRSHQRNMC</sequence>
<dbReference type="AlphaFoldDB" id="A0A4R2F4P3"/>
<name>A0A4R2F4P3_9GAMM</name>
<evidence type="ECO:0000313" key="1">
    <source>
        <dbReference type="EMBL" id="TCN80983.1"/>
    </source>
</evidence>
<accession>A0A4R2F4P3</accession>